<name>A0A1M7SZ07_9FIRM</name>
<evidence type="ECO:0000259" key="6">
    <source>
        <dbReference type="PROSITE" id="PS50045"/>
    </source>
</evidence>
<dbReference type="SUPFAM" id="SSF46689">
    <property type="entry name" value="Homeodomain-like"/>
    <property type="match status" value="1"/>
</dbReference>
<organism evidence="7 8">
    <name type="scientific">Desulfitobacterium chlororespirans DSM 11544</name>
    <dbReference type="NCBI Taxonomy" id="1121395"/>
    <lineage>
        <taxon>Bacteria</taxon>
        <taxon>Bacillati</taxon>
        <taxon>Bacillota</taxon>
        <taxon>Clostridia</taxon>
        <taxon>Eubacteriales</taxon>
        <taxon>Desulfitobacteriaceae</taxon>
        <taxon>Desulfitobacterium</taxon>
    </lineage>
</organism>
<accession>A0A1M7SZ07</accession>
<reference evidence="8" key="1">
    <citation type="submission" date="2016-12" db="EMBL/GenBank/DDBJ databases">
        <authorList>
            <person name="Varghese N."/>
            <person name="Submissions S."/>
        </authorList>
    </citation>
    <scope>NUCLEOTIDE SEQUENCE [LARGE SCALE GENOMIC DNA]</scope>
    <source>
        <strain evidence="8">DSM 11544</strain>
    </source>
</reference>
<dbReference type="InterPro" id="IPR002078">
    <property type="entry name" value="Sigma_54_int"/>
</dbReference>
<dbReference type="Gene3D" id="3.30.450.20">
    <property type="entry name" value="PAS domain"/>
    <property type="match status" value="1"/>
</dbReference>
<dbReference type="Gene3D" id="1.10.8.60">
    <property type="match status" value="1"/>
</dbReference>
<keyword evidence="1" id="KW-0547">Nucleotide-binding</keyword>
<dbReference type="GO" id="GO:0043565">
    <property type="term" value="F:sequence-specific DNA binding"/>
    <property type="evidence" value="ECO:0007669"/>
    <property type="project" value="InterPro"/>
</dbReference>
<dbReference type="Pfam" id="PF00158">
    <property type="entry name" value="Sigma54_activat"/>
    <property type="match status" value="1"/>
</dbReference>
<dbReference type="AlphaFoldDB" id="A0A1M7SZ07"/>
<dbReference type="GO" id="GO:0006355">
    <property type="term" value="P:regulation of DNA-templated transcription"/>
    <property type="evidence" value="ECO:0007669"/>
    <property type="project" value="InterPro"/>
</dbReference>
<dbReference type="PROSITE" id="PS00688">
    <property type="entry name" value="SIGMA54_INTERACT_3"/>
    <property type="match status" value="1"/>
</dbReference>
<proteinExistence type="predicted"/>
<evidence type="ECO:0000256" key="5">
    <source>
        <dbReference type="ARBA" id="ARBA00023163"/>
    </source>
</evidence>
<evidence type="ECO:0000256" key="4">
    <source>
        <dbReference type="ARBA" id="ARBA00023125"/>
    </source>
</evidence>
<dbReference type="InterPro" id="IPR003593">
    <property type="entry name" value="AAA+_ATPase"/>
</dbReference>
<dbReference type="PRINTS" id="PR01590">
    <property type="entry name" value="HTHFIS"/>
</dbReference>
<dbReference type="STRING" id="1121395.SAMN02745215_01328"/>
<evidence type="ECO:0000256" key="2">
    <source>
        <dbReference type="ARBA" id="ARBA00022840"/>
    </source>
</evidence>
<keyword evidence="5" id="KW-0804">Transcription</keyword>
<dbReference type="InterPro" id="IPR029016">
    <property type="entry name" value="GAF-like_dom_sf"/>
</dbReference>
<keyword evidence="4 7" id="KW-0238">DNA-binding</keyword>
<keyword evidence="3" id="KW-0805">Transcription regulation</keyword>
<evidence type="ECO:0000313" key="8">
    <source>
        <dbReference type="Proteomes" id="UP000184010"/>
    </source>
</evidence>
<dbReference type="Pfam" id="PF25601">
    <property type="entry name" value="AAA_lid_14"/>
    <property type="match status" value="1"/>
</dbReference>
<dbReference type="InterPro" id="IPR058031">
    <property type="entry name" value="AAA_lid_NorR"/>
</dbReference>
<sequence length="677" mass="75413">MSTVGRAIGENQIENLTSILDSMYPMRGQIECALNRFLTYGEDPRECGCVRHEIAMSWLRSRNYGITQDVDLLTKRVKPSTWKRVLKNSGTLLSVAKEVLLKDLSFVTRHSDFSAFLFDDKGITLLPVNGGKTFSSVVSGLDLSEESIGTSSHSLCIYHDRPTFLVAPENFNWTIQDVSASVSVPIHYESGSLAGVLTFTYNRDNDLYLTSREMLSGMIAFQFSLAQKIENSLRGLDHNSKTSSTQTQSHTPFDIIRSLTDDSLAAVNKKGEFLHLNTGAEKLLQATLKQLKGTTLLTLTGNEPSLIGALKSSRPTPDFPIQLLNTGNPKDCLIRVVPVNDEEMIIRFKQLKPSKPNNSEHLSALYTFSDIVGESPELARTKQLAQKFASTSRNIILFGRSGTGKELFAQAIHNASRSQGPFISINCASLPRGLVESEFFGYEGGSFTGADRKGRAGKLELADGGTLFLDEIGDMPLGFQPILLRALENKQVMRIGGSQYVPTNFRVIAATNKDIPDLIAKNLFREDLYYRLSSLKLLIPSLKERRNDILVLAHYFIRKQCQEYNLPIPALEPDVEKALISYEWPGNIRELHNCIGTALTLAENDIIRAEDLPPEILTQSYDVNETFGLKSLDEMEAMAIRDAMFRTGHNVSKAARFLGINRTTLYQKLKKHPIDTM</sequence>
<dbReference type="InterPro" id="IPR027417">
    <property type="entry name" value="P-loop_NTPase"/>
</dbReference>
<dbReference type="Gene3D" id="3.30.450.40">
    <property type="match status" value="1"/>
</dbReference>
<dbReference type="PANTHER" id="PTHR32071:SF57">
    <property type="entry name" value="C4-DICARBOXYLATE TRANSPORT TRANSCRIPTIONAL REGULATORY PROTEIN DCTD"/>
    <property type="match status" value="1"/>
</dbReference>
<evidence type="ECO:0000313" key="7">
    <source>
        <dbReference type="EMBL" id="SHN63686.1"/>
    </source>
</evidence>
<dbReference type="SMART" id="SM00382">
    <property type="entry name" value="AAA"/>
    <property type="match status" value="1"/>
</dbReference>
<evidence type="ECO:0000256" key="1">
    <source>
        <dbReference type="ARBA" id="ARBA00022741"/>
    </source>
</evidence>
<dbReference type="SUPFAM" id="SSF52540">
    <property type="entry name" value="P-loop containing nucleoside triphosphate hydrolases"/>
    <property type="match status" value="1"/>
</dbReference>
<dbReference type="Pfam" id="PF02954">
    <property type="entry name" value="HTH_8"/>
    <property type="match status" value="1"/>
</dbReference>
<feature type="domain" description="Sigma-54 factor interaction" evidence="6">
    <location>
        <begin position="371"/>
        <end position="600"/>
    </location>
</feature>
<dbReference type="FunFam" id="3.40.50.300:FF:000006">
    <property type="entry name" value="DNA-binding transcriptional regulator NtrC"/>
    <property type="match status" value="1"/>
</dbReference>
<dbReference type="PROSITE" id="PS50045">
    <property type="entry name" value="SIGMA54_INTERACT_4"/>
    <property type="match status" value="1"/>
</dbReference>
<evidence type="ECO:0000256" key="3">
    <source>
        <dbReference type="ARBA" id="ARBA00023015"/>
    </source>
</evidence>
<keyword evidence="8" id="KW-1185">Reference proteome</keyword>
<keyword evidence="2" id="KW-0067">ATP-binding</keyword>
<dbReference type="CDD" id="cd00009">
    <property type="entry name" value="AAA"/>
    <property type="match status" value="1"/>
</dbReference>
<dbReference type="InterPro" id="IPR025943">
    <property type="entry name" value="Sigma_54_int_dom_ATP-bd_2"/>
</dbReference>
<dbReference type="InterPro" id="IPR009057">
    <property type="entry name" value="Homeodomain-like_sf"/>
</dbReference>
<dbReference type="RefSeq" id="WP_072771871.1">
    <property type="nucleotide sequence ID" value="NZ_FRDN01000005.1"/>
</dbReference>
<dbReference type="PROSITE" id="PS00676">
    <property type="entry name" value="SIGMA54_INTERACT_2"/>
    <property type="match status" value="1"/>
</dbReference>
<dbReference type="Gene3D" id="1.10.10.60">
    <property type="entry name" value="Homeodomain-like"/>
    <property type="match status" value="1"/>
</dbReference>
<dbReference type="EMBL" id="FRDN01000005">
    <property type="protein sequence ID" value="SHN63686.1"/>
    <property type="molecule type" value="Genomic_DNA"/>
</dbReference>
<dbReference type="Proteomes" id="UP000184010">
    <property type="component" value="Unassembled WGS sequence"/>
</dbReference>
<gene>
    <name evidence="7" type="ORF">SAMN02745215_01328</name>
</gene>
<protein>
    <submittedName>
        <fullName evidence="7">Transcriptional regulator containing PAS, AAA-type ATPase, and DNA-binding Fis domains</fullName>
    </submittedName>
</protein>
<dbReference type="Gene3D" id="3.40.50.300">
    <property type="entry name" value="P-loop containing nucleotide triphosphate hydrolases"/>
    <property type="match status" value="1"/>
</dbReference>
<dbReference type="InterPro" id="IPR025944">
    <property type="entry name" value="Sigma_54_int_dom_CS"/>
</dbReference>
<dbReference type="PANTHER" id="PTHR32071">
    <property type="entry name" value="TRANSCRIPTIONAL REGULATORY PROTEIN"/>
    <property type="match status" value="1"/>
</dbReference>
<dbReference type="InterPro" id="IPR002197">
    <property type="entry name" value="HTH_Fis"/>
</dbReference>
<dbReference type="GO" id="GO:0005524">
    <property type="term" value="F:ATP binding"/>
    <property type="evidence" value="ECO:0007669"/>
    <property type="project" value="UniProtKB-KW"/>
</dbReference>